<evidence type="ECO:0000259" key="3">
    <source>
        <dbReference type="PROSITE" id="PS50977"/>
    </source>
</evidence>
<dbReference type="InterPro" id="IPR036271">
    <property type="entry name" value="Tet_transcr_reg_TetR-rel_C_sf"/>
</dbReference>
<keyword evidence="5" id="KW-1185">Reference proteome</keyword>
<dbReference type="EMBL" id="FQUU01000003">
    <property type="protein sequence ID" value="SHE69412.1"/>
    <property type="molecule type" value="Genomic_DNA"/>
</dbReference>
<dbReference type="Pfam" id="PF00440">
    <property type="entry name" value="TetR_N"/>
    <property type="match status" value="1"/>
</dbReference>
<evidence type="ECO:0000256" key="1">
    <source>
        <dbReference type="ARBA" id="ARBA00023125"/>
    </source>
</evidence>
<dbReference type="SUPFAM" id="SSF46689">
    <property type="entry name" value="Homeodomain-like"/>
    <property type="match status" value="1"/>
</dbReference>
<feature type="DNA-binding region" description="H-T-H motif" evidence="2">
    <location>
        <begin position="24"/>
        <end position="43"/>
    </location>
</feature>
<dbReference type="InterPro" id="IPR050624">
    <property type="entry name" value="HTH-type_Tx_Regulator"/>
</dbReference>
<evidence type="ECO:0000313" key="5">
    <source>
        <dbReference type="Proteomes" id="UP000184048"/>
    </source>
</evidence>
<evidence type="ECO:0000313" key="4">
    <source>
        <dbReference type="EMBL" id="SHE69412.1"/>
    </source>
</evidence>
<evidence type="ECO:0000256" key="2">
    <source>
        <dbReference type="PROSITE-ProRule" id="PRU00335"/>
    </source>
</evidence>
<dbReference type="AlphaFoldDB" id="A0A1M4VKQ5"/>
<dbReference type="Gene3D" id="1.10.10.60">
    <property type="entry name" value="Homeodomain-like"/>
    <property type="match status" value="1"/>
</dbReference>
<dbReference type="OrthoDB" id="881297at2"/>
<dbReference type="InterPro" id="IPR001647">
    <property type="entry name" value="HTH_TetR"/>
</dbReference>
<dbReference type="Gene3D" id="1.10.357.10">
    <property type="entry name" value="Tetracycline Repressor, domain 2"/>
    <property type="match status" value="1"/>
</dbReference>
<name>A0A1M4VKQ5_9BACT</name>
<dbReference type="PANTHER" id="PTHR43479:SF11">
    <property type="entry name" value="ACREF_ENVCD OPERON REPRESSOR-RELATED"/>
    <property type="match status" value="1"/>
</dbReference>
<keyword evidence="1 2" id="KW-0238">DNA-binding</keyword>
<sequence length="204" mass="24083">MEPKDRILKKADELFNRYGIRSVSMDDIASQLGMSKKTVYQYYADKDELVTDVFTGIMESNKNRCTEGHELSENALHEVFLSFDWVQEMFANMNPAVLFEMEKYHPGCFKKFKEHQNGFMYHMLKSNIERGMKEGLYRDDLDVDILTRYRIHSILLAFDPEVFPGNRHNIIYIERQLLEVFLNGIATPKGHKLIQKYLNQRTKK</sequence>
<dbReference type="GO" id="GO:0003677">
    <property type="term" value="F:DNA binding"/>
    <property type="evidence" value="ECO:0007669"/>
    <property type="project" value="UniProtKB-UniRule"/>
</dbReference>
<organism evidence="4 5">
    <name type="scientific">Flavisolibacter ginsengisoli DSM 18119</name>
    <dbReference type="NCBI Taxonomy" id="1121884"/>
    <lineage>
        <taxon>Bacteria</taxon>
        <taxon>Pseudomonadati</taxon>
        <taxon>Bacteroidota</taxon>
        <taxon>Chitinophagia</taxon>
        <taxon>Chitinophagales</taxon>
        <taxon>Chitinophagaceae</taxon>
        <taxon>Flavisolibacter</taxon>
    </lineage>
</organism>
<feature type="domain" description="HTH tetR-type" evidence="3">
    <location>
        <begin position="1"/>
        <end position="61"/>
    </location>
</feature>
<dbReference type="InterPro" id="IPR009057">
    <property type="entry name" value="Homeodomain-like_sf"/>
</dbReference>
<dbReference type="STRING" id="1121884.SAMN02745131_00887"/>
<gene>
    <name evidence="4" type="ORF">SAMN02745131_00887</name>
</gene>
<dbReference type="Proteomes" id="UP000184048">
    <property type="component" value="Unassembled WGS sequence"/>
</dbReference>
<dbReference type="PANTHER" id="PTHR43479">
    <property type="entry name" value="ACREF/ENVCD OPERON REPRESSOR-RELATED"/>
    <property type="match status" value="1"/>
</dbReference>
<proteinExistence type="predicted"/>
<dbReference type="SUPFAM" id="SSF48498">
    <property type="entry name" value="Tetracyclin repressor-like, C-terminal domain"/>
    <property type="match status" value="1"/>
</dbReference>
<reference evidence="4 5" key="1">
    <citation type="submission" date="2016-11" db="EMBL/GenBank/DDBJ databases">
        <authorList>
            <person name="Jaros S."/>
            <person name="Januszkiewicz K."/>
            <person name="Wedrychowicz H."/>
        </authorList>
    </citation>
    <scope>NUCLEOTIDE SEQUENCE [LARGE SCALE GENOMIC DNA]</scope>
    <source>
        <strain evidence="4 5">DSM 18119</strain>
    </source>
</reference>
<dbReference type="PROSITE" id="PS50977">
    <property type="entry name" value="HTH_TETR_2"/>
    <property type="match status" value="1"/>
</dbReference>
<dbReference type="PRINTS" id="PR00455">
    <property type="entry name" value="HTHTETR"/>
</dbReference>
<dbReference type="RefSeq" id="WP_072834032.1">
    <property type="nucleotide sequence ID" value="NZ_FQUU01000003.1"/>
</dbReference>
<accession>A0A1M4VKQ5</accession>
<protein>
    <submittedName>
        <fullName evidence="4">Transcriptional regulator, TetR family</fullName>
    </submittedName>
</protein>